<accession>A0AAU9KDF8</accession>
<sequence>MGCSVISKVNVKLIEKEGETASRNASNLQLVRNSEINQSARKDSNASLNFEMDGNVYTIKVSFVGTPNSSNILQ</sequence>
<evidence type="ECO:0000313" key="1">
    <source>
        <dbReference type="EMBL" id="CAG9335292.1"/>
    </source>
</evidence>
<gene>
    <name evidence="1" type="ORF">BSTOLATCC_MIC63769</name>
</gene>
<name>A0AAU9KDF8_9CILI</name>
<keyword evidence="2" id="KW-1185">Reference proteome</keyword>
<protein>
    <submittedName>
        <fullName evidence="1">Uncharacterized protein</fullName>
    </submittedName>
</protein>
<evidence type="ECO:0000313" key="2">
    <source>
        <dbReference type="Proteomes" id="UP001162131"/>
    </source>
</evidence>
<dbReference type="Proteomes" id="UP001162131">
    <property type="component" value="Unassembled WGS sequence"/>
</dbReference>
<dbReference type="AlphaFoldDB" id="A0AAU9KDF8"/>
<comment type="caution">
    <text evidence="1">The sequence shown here is derived from an EMBL/GenBank/DDBJ whole genome shotgun (WGS) entry which is preliminary data.</text>
</comment>
<proteinExistence type="predicted"/>
<reference evidence="1" key="1">
    <citation type="submission" date="2021-09" db="EMBL/GenBank/DDBJ databases">
        <authorList>
            <consortium name="AG Swart"/>
            <person name="Singh M."/>
            <person name="Singh A."/>
            <person name="Seah K."/>
            <person name="Emmerich C."/>
        </authorList>
    </citation>
    <scope>NUCLEOTIDE SEQUENCE</scope>
    <source>
        <strain evidence="1">ATCC30299</strain>
    </source>
</reference>
<dbReference type="EMBL" id="CAJZBQ010000062">
    <property type="protein sequence ID" value="CAG9335292.1"/>
    <property type="molecule type" value="Genomic_DNA"/>
</dbReference>
<organism evidence="1 2">
    <name type="scientific">Blepharisma stoltei</name>
    <dbReference type="NCBI Taxonomy" id="1481888"/>
    <lineage>
        <taxon>Eukaryota</taxon>
        <taxon>Sar</taxon>
        <taxon>Alveolata</taxon>
        <taxon>Ciliophora</taxon>
        <taxon>Postciliodesmatophora</taxon>
        <taxon>Heterotrichea</taxon>
        <taxon>Heterotrichida</taxon>
        <taxon>Blepharismidae</taxon>
        <taxon>Blepharisma</taxon>
    </lineage>
</organism>